<sequence length="180" mass="21130">MYYRSMRYEIFALARKHRTGFLQLHFNVSLMEAKARNSERSNPIPEDIMSRMWIKLEKPNGHFYRWEKNTVDLLGNNTLDYLETVEQRIIQCANSPECPIEQNEVREPVEQSTIHKVDLLLRKAVSDVIKHRKAFLNGADLKLFSEQLVCRRKAILNDLKLGLIDVDPQCATKEQIELLF</sequence>
<dbReference type="GO" id="GO:0016301">
    <property type="term" value="F:kinase activity"/>
    <property type="evidence" value="ECO:0007669"/>
    <property type="project" value="UniProtKB-KW"/>
</dbReference>
<keyword evidence="3" id="KW-0418">Kinase</keyword>
<dbReference type="InterPro" id="IPR027417">
    <property type="entry name" value="P-loop_NTPase"/>
</dbReference>
<evidence type="ECO:0000313" key="3">
    <source>
        <dbReference type="EMBL" id="JAN95370.1"/>
    </source>
</evidence>
<proteinExistence type="evidence at transcript level"/>
<dbReference type="Gene3D" id="3.40.50.300">
    <property type="entry name" value="P-loop containing nucleotide triphosphate hydrolases"/>
    <property type="match status" value="1"/>
</dbReference>
<dbReference type="PANTHER" id="PTHR20873">
    <property type="entry name" value="L-SERYL-TRNA(SEC) KINASE"/>
    <property type="match status" value="1"/>
</dbReference>
<dbReference type="InterPro" id="IPR052648">
    <property type="entry name" value="Ser-tRNA(Sec)_kinase"/>
</dbReference>
<dbReference type="VEuPathDB" id="VectorBase:AAEL002486"/>
<dbReference type="Pfam" id="PF08433">
    <property type="entry name" value="KTI12"/>
    <property type="match status" value="1"/>
</dbReference>
<organism evidence="3">
    <name type="scientific">Aedes aegypti</name>
    <name type="common">Yellowfever mosquito</name>
    <name type="synonym">Culex aegypti</name>
    <dbReference type="NCBI Taxonomy" id="7159"/>
    <lineage>
        <taxon>Eukaryota</taxon>
        <taxon>Metazoa</taxon>
        <taxon>Ecdysozoa</taxon>
        <taxon>Arthropoda</taxon>
        <taxon>Hexapoda</taxon>
        <taxon>Insecta</taxon>
        <taxon>Pterygota</taxon>
        <taxon>Neoptera</taxon>
        <taxon>Endopterygota</taxon>
        <taxon>Diptera</taxon>
        <taxon>Nematocera</taxon>
        <taxon>Culicoidea</taxon>
        <taxon>Culicidae</taxon>
        <taxon>Culicinae</taxon>
        <taxon>Aedini</taxon>
        <taxon>Aedes</taxon>
        <taxon>Stegomyia</taxon>
    </lineage>
</organism>
<name>A0A0P6IUD6_AEDAE</name>
<keyword evidence="3" id="KW-0808">Transferase</keyword>
<evidence type="ECO:0000256" key="1">
    <source>
        <dbReference type="ARBA" id="ARBA00022741"/>
    </source>
</evidence>
<dbReference type="InterPro" id="IPR013641">
    <property type="entry name" value="KTI12/PSTK"/>
</dbReference>
<dbReference type="AlphaFoldDB" id="A0A0P6IUD6"/>
<evidence type="ECO:0000256" key="2">
    <source>
        <dbReference type="ARBA" id="ARBA00022840"/>
    </source>
</evidence>
<accession>A0A0P6IUD6</accession>
<reference evidence="3" key="1">
    <citation type="journal article" date="2016" name="PLoS ONE">
        <title>A Deep Insight into the Sialome of Male and Female Aedes aegypti Mosquitoes.</title>
        <authorList>
            <person name="Ribeiro J.M."/>
            <person name="Martin-Martin I."/>
            <person name="Arca B."/>
            <person name="Calvo E."/>
        </authorList>
    </citation>
    <scope>NUCLEOTIDE SEQUENCE</scope>
    <source>
        <strain evidence="3">Liverpool</strain>
        <tissue evidence="3">Salivary glands</tissue>
    </source>
</reference>
<protein>
    <submittedName>
        <fullName evidence="3">Putative l-seryl-trnasec kinase</fullName>
    </submittedName>
</protein>
<dbReference type="EMBL" id="GDUN01000549">
    <property type="protein sequence ID" value="JAN95370.1"/>
    <property type="molecule type" value="mRNA"/>
</dbReference>
<dbReference type="GO" id="GO:0000049">
    <property type="term" value="F:tRNA binding"/>
    <property type="evidence" value="ECO:0007669"/>
    <property type="project" value="TreeGrafter"/>
</dbReference>
<dbReference type="PANTHER" id="PTHR20873:SF0">
    <property type="entry name" value="L-SERYL-TRNA(SEC) KINASE"/>
    <property type="match status" value="1"/>
</dbReference>
<dbReference type="GO" id="GO:0005524">
    <property type="term" value="F:ATP binding"/>
    <property type="evidence" value="ECO:0007669"/>
    <property type="project" value="UniProtKB-KW"/>
</dbReference>
<keyword evidence="2" id="KW-0067">ATP-binding</keyword>
<keyword evidence="1" id="KW-0547">Nucleotide-binding</keyword>